<evidence type="ECO:0000313" key="1">
    <source>
        <dbReference type="EMBL" id="MDO1537949.1"/>
    </source>
</evidence>
<protein>
    <submittedName>
        <fullName evidence="1">Uncharacterized protein</fullName>
    </submittedName>
</protein>
<evidence type="ECO:0000313" key="2">
    <source>
        <dbReference type="Proteomes" id="UP001169027"/>
    </source>
</evidence>
<dbReference type="EMBL" id="JAUKVY010000054">
    <property type="protein sequence ID" value="MDO1537949.1"/>
    <property type="molecule type" value="Genomic_DNA"/>
</dbReference>
<reference evidence="1" key="1">
    <citation type="submission" date="2023-06" db="EMBL/GenBank/DDBJ databases">
        <authorList>
            <person name="Jiang Y."/>
            <person name="Liu Q."/>
        </authorList>
    </citation>
    <scope>NUCLEOTIDE SEQUENCE</scope>
    <source>
        <strain evidence="1">CGMCC 1.12090</strain>
    </source>
</reference>
<name>A0ABT8SHU0_9BURK</name>
<proteinExistence type="predicted"/>
<dbReference type="RefSeq" id="WP_301816361.1">
    <property type="nucleotide sequence ID" value="NZ_JAUJZH010000054.1"/>
</dbReference>
<comment type="caution">
    <text evidence="1">The sequence shown here is derived from an EMBL/GenBank/DDBJ whole genome shotgun (WGS) entry which is preliminary data.</text>
</comment>
<keyword evidence="2" id="KW-1185">Reference proteome</keyword>
<sequence>MSVELLRQIAASPLPKSFTAAEDVNAVKILRQAGLVLALVDEPPERGARVLAITEKGNAELLRFHYPEVRQQRDPARVSWLQIAAERAREAIRPSRRRDGS</sequence>
<dbReference type="Proteomes" id="UP001169027">
    <property type="component" value="Unassembled WGS sequence"/>
</dbReference>
<organism evidence="1 2">
    <name type="scientific">Variovorax ginsengisoli</name>
    <dbReference type="NCBI Taxonomy" id="363844"/>
    <lineage>
        <taxon>Bacteria</taxon>
        <taxon>Pseudomonadati</taxon>
        <taxon>Pseudomonadota</taxon>
        <taxon>Betaproteobacteria</taxon>
        <taxon>Burkholderiales</taxon>
        <taxon>Comamonadaceae</taxon>
        <taxon>Variovorax</taxon>
    </lineage>
</organism>
<gene>
    <name evidence="1" type="ORF">Q2T77_37555</name>
</gene>
<accession>A0ABT8SHU0</accession>